<accession>S3DD71</accession>
<feature type="region of interest" description="Disordered" evidence="1">
    <location>
        <begin position="157"/>
        <end position="203"/>
    </location>
</feature>
<dbReference type="GO" id="GO:0003700">
    <property type="term" value="F:DNA-binding transcription factor activity"/>
    <property type="evidence" value="ECO:0007669"/>
    <property type="project" value="InterPro"/>
</dbReference>
<dbReference type="PANTHER" id="PTHR38116:SF9">
    <property type="entry name" value="BZIP DOMAIN-CONTAINING PROTEIN"/>
    <property type="match status" value="1"/>
</dbReference>
<reference evidence="2 3" key="1">
    <citation type="journal article" date="2013" name="BMC Genomics">
        <title>Genomics-driven discovery of the pneumocandin biosynthetic gene cluster in the fungus Glarea lozoyensis.</title>
        <authorList>
            <person name="Chen L."/>
            <person name="Yue Q."/>
            <person name="Zhang X."/>
            <person name="Xiang M."/>
            <person name="Wang C."/>
            <person name="Li S."/>
            <person name="Che Y."/>
            <person name="Ortiz-Lopez F.J."/>
            <person name="Bills G.F."/>
            <person name="Liu X."/>
            <person name="An Z."/>
        </authorList>
    </citation>
    <scope>NUCLEOTIDE SEQUENCE [LARGE SCALE GENOMIC DNA]</scope>
    <source>
        <strain evidence="3">ATCC 20868 / MF5171</strain>
    </source>
</reference>
<dbReference type="GeneID" id="19464719"/>
<evidence type="ECO:0000313" key="3">
    <source>
        <dbReference type="Proteomes" id="UP000016922"/>
    </source>
</evidence>
<keyword evidence="3" id="KW-1185">Reference proteome</keyword>
<proteinExistence type="predicted"/>
<dbReference type="KEGG" id="glz:GLAREA_05665"/>
<dbReference type="CDD" id="cd14688">
    <property type="entry name" value="bZIP_YAP"/>
    <property type="match status" value="1"/>
</dbReference>
<sequence>MTQTAFYRHTSPYSSQGNSYTMDSSADKEERKREYNRLAQREFRRRRKEHLKNLEQAQKEQSTEQSEEIERLRYMNDELRRENEALRAQVYGSSSSSHAMLSAPIMAPHDGRSYSLSPSISQTSLSGAGSPPSSMGSDMMPMAALSLTSSMMNSSMQAYSDPSALSSQPYSMVHQSGLRHNSQSSPESSGYRNSRSAVGSPFQPLSISQSIEAAPSVHGRNSRLGSQASNSIIASYDRNKARAQINQIFQPLYSDETIFSNPEKHLAVLRSLSDNLPASLKPSHRQLESPHYWGIDMIASPTIRERLLGVTSDVAQGFIEEIGFTGPGQTDDGHLTIWGDDPFNDMSWEFSRAVLGRWGWLLGREWVDRANMWRRQRGAASLPEFQEVTA</sequence>
<dbReference type="HOGENOM" id="CLU_586781_0_0_1"/>
<feature type="compositionally biased region" description="Polar residues" evidence="1">
    <location>
        <begin position="1"/>
        <end position="24"/>
    </location>
</feature>
<dbReference type="AlphaFoldDB" id="S3DD71"/>
<dbReference type="InterPro" id="IPR046347">
    <property type="entry name" value="bZIP_sf"/>
</dbReference>
<feature type="compositionally biased region" description="Basic and acidic residues" evidence="1">
    <location>
        <begin position="25"/>
        <end position="42"/>
    </location>
</feature>
<evidence type="ECO:0008006" key="4">
    <source>
        <dbReference type="Google" id="ProtNLM"/>
    </source>
</evidence>
<evidence type="ECO:0000313" key="2">
    <source>
        <dbReference type="EMBL" id="EPE36327.1"/>
    </source>
</evidence>
<feature type="compositionally biased region" description="Basic and acidic residues" evidence="1">
    <location>
        <begin position="51"/>
        <end position="68"/>
    </location>
</feature>
<feature type="region of interest" description="Disordered" evidence="1">
    <location>
        <begin position="1"/>
        <end position="68"/>
    </location>
</feature>
<dbReference type="Proteomes" id="UP000016922">
    <property type="component" value="Unassembled WGS sequence"/>
</dbReference>
<feature type="region of interest" description="Disordered" evidence="1">
    <location>
        <begin position="112"/>
        <end position="140"/>
    </location>
</feature>
<dbReference type="eggNOG" id="ENOG502SS49">
    <property type="taxonomic scope" value="Eukaryota"/>
</dbReference>
<dbReference type="RefSeq" id="XP_008077145.1">
    <property type="nucleotide sequence ID" value="XM_008078954.1"/>
</dbReference>
<dbReference type="SUPFAM" id="SSF57959">
    <property type="entry name" value="Leucine zipper domain"/>
    <property type="match status" value="1"/>
</dbReference>
<dbReference type="EMBL" id="KE145353">
    <property type="protein sequence ID" value="EPE36327.1"/>
    <property type="molecule type" value="Genomic_DNA"/>
</dbReference>
<dbReference type="OrthoDB" id="2245989at2759"/>
<gene>
    <name evidence="2" type="ORF">GLAREA_05665</name>
</gene>
<name>S3DD71_GLAL2</name>
<dbReference type="InterPro" id="IPR021833">
    <property type="entry name" value="DUF3425"/>
</dbReference>
<protein>
    <recommendedName>
        <fullName evidence="4">BZIP domain-containing protein</fullName>
    </recommendedName>
</protein>
<dbReference type="Pfam" id="PF11905">
    <property type="entry name" value="DUF3425"/>
    <property type="match status" value="1"/>
</dbReference>
<dbReference type="PANTHER" id="PTHR38116">
    <property type="entry name" value="CHROMOSOME 7, WHOLE GENOME SHOTGUN SEQUENCE"/>
    <property type="match status" value="1"/>
</dbReference>
<dbReference type="Gene3D" id="1.20.5.170">
    <property type="match status" value="1"/>
</dbReference>
<evidence type="ECO:0000256" key="1">
    <source>
        <dbReference type="SAM" id="MobiDB-lite"/>
    </source>
</evidence>
<organism evidence="2 3">
    <name type="scientific">Glarea lozoyensis (strain ATCC 20868 / MF5171)</name>
    <dbReference type="NCBI Taxonomy" id="1116229"/>
    <lineage>
        <taxon>Eukaryota</taxon>
        <taxon>Fungi</taxon>
        <taxon>Dikarya</taxon>
        <taxon>Ascomycota</taxon>
        <taxon>Pezizomycotina</taxon>
        <taxon>Leotiomycetes</taxon>
        <taxon>Helotiales</taxon>
        <taxon>Helotiaceae</taxon>
        <taxon>Glarea</taxon>
    </lineage>
</organism>
<dbReference type="OMA" id="IDMIASP"/>
<feature type="compositionally biased region" description="Low complexity" evidence="1">
    <location>
        <begin position="113"/>
        <end position="140"/>
    </location>
</feature>